<dbReference type="EMBL" id="JACXVP010000005">
    <property type="protein sequence ID" value="KAG5606368.1"/>
    <property type="molecule type" value="Genomic_DNA"/>
</dbReference>
<dbReference type="Proteomes" id="UP000824120">
    <property type="component" value="Chromosome 5"/>
</dbReference>
<evidence type="ECO:0000313" key="1">
    <source>
        <dbReference type="EMBL" id="KAG5606368.1"/>
    </source>
</evidence>
<comment type="caution">
    <text evidence="1">The sequence shown here is derived from an EMBL/GenBank/DDBJ whole genome shotgun (WGS) entry which is preliminary data.</text>
</comment>
<gene>
    <name evidence="1" type="ORF">H5410_027860</name>
</gene>
<accession>A0A9J5Z336</accession>
<evidence type="ECO:0000313" key="2">
    <source>
        <dbReference type="Proteomes" id="UP000824120"/>
    </source>
</evidence>
<reference evidence="1 2" key="1">
    <citation type="submission" date="2020-09" db="EMBL/GenBank/DDBJ databases">
        <title>De no assembly of potato wild relative species, Solanum commersonii.</title>
        <authorList>
            <person name="Cho K."/>
        </authorList>
    </citation>
    <scope>NUCLEOTIDE SEQUENCE [LARGE SCALE GENOMIC DNA]</scope>
    <source>
        <strain evidence="1">LZ3.2</strain>
        <tissue evidence="1">Leaf</tissue>
    </source>
</reference>
<organism evidence="1 2">
    <name type="scientific">Solanum commersonii</name>
    <name type="common">Commerson's wild potato</name>
    <name type="synonym">Commerson's nightshade</name>
    <dbReference type="NCBI Taxonomy" id="4109"/>
    <lineage>
        <taxon>Eukaryota</taxon>
        <taxon>Viridiplantae</taxon>
        <taxon>Streptophyta</taxon>
        <taxon>Embryophyta</taxon>
        <taxon>Tracheophyta</taxon>
        <taxon>Spermatophyta</taxon>
        <taxon>Magnoliopsida</taxon>
        <taxon>eudicotyledons</taxon>
        <taxon>Gunneridae</taxon>
        <taxon>Pentapetalae</taxon>
        <taxon>asterids</taxon>
        <taxon>lamiids</taxon>
        <taxon>Solanales</taxon>
        <taxon>Solanaceae</taxon>
        <taxon>Solanoideae</taxon>
        <taxon>Solaneae</taxon>
        <taxon>Solanum</taxon>
    </lineage>
</organism>
<name>A0A9J5Z336_SOLCO</name>
<keyword evidence="2" id="KW-1185">Reference proteome</keyword>
<sequence length="66" mass="7425">MRNYLGGSPSAVHREYKCSDKGPTRSLSVRCRMRSVTSCFSPKVTEFNIIFGIKLKVDGDLRQTAK</sequence>
<dbReference type="AlphaFoldDB" id="A0A9J5Z336"/>
<proteinExistence type="predicted"/>
<protein>
    <submittedName>
        <fullName evidence="1">Uncharacterized protein</fullName>
    </submittedName>
</protein>